<evidence type="ECO:0000256" key="3">
    <source>
        <dbReference type="SAM" id="Phobius"/>
    </source>
</evidence>
<name>A0ABU9CP57_9BURK</name>
<dbReference type="NCBIfam" id="TIGR00229">
    <property type="entry name" value="sensory_box"/>
    <property type="match status" value="1"/>
</dbReference>
<dbReference type="Gene3D" id="3.30.450.20">
    <property type="entry name" value="PAS domain"/>
    <property type="match status" value="2"/>
</dbReference>
<feature type="transmembrane region" description="Helical" evidence="3">
    <location>
        <begin position="44"/>
        <end position="64"/>
    </location>
</feature>
<evidence type="ECO:0000259" key="5">
    <source>
        <dbReference type="PROSITE" id="PS50887"/>
    </source>
</evidence>
<dbReference type="PROSITE" id="PS50887">
    <property type="entry name" value="GGDEF"/>
    <property type="match status" value="1"/>
</dbReference>
<feature type="domain" description="PAC" evidence="4">
    <location>
        <begin position="473"/>
        <end position="524"/>
    </location>
</feature>
<sequence length="697" mass="75641">MDADLFVGDGGLDPPAPASAREVWRARLNRWHPRHWRGSLKARLALGGLAALLLGMSLTVWWMVESAEQDTLVQAGRHEQAEATRTALSLGRRIDVMRHALGALAPQIEADMVNDPRRMGQFLEHQAVLRGLFSNLFVTTPQGRLQVYVDPLGMRTPATDLSDRPYFQTMLRERRSVISGPLSGRVAGEPVVVFLQPLLDASGLRGSVGGALRLTSRELMADLAQATDGAQDITVIVSNDDGQVLAHPRRDRVLAPLADEPGLAAAHARWVAAGRPAQWTDDPQADDATHVIATAVDAGSGWRVWRMHDRAALLAPLREARLRAMRSSAALAFLLAGAMMAFLAWQLRPLDALEARAARLLQGDAEGDWPEADGEVGRLSRTLRHVWAERRQMEDFNAQVLRKLGSVMSAAPVGIAFTRNRCFELVSAEFCKLLGYPEYALLGQPTVMIFASPEEYEGLGPQVGAAFAAGEPYVGEVQLRHQDGRVFWGGLRARPVDPYDSQAGTIWSVNDVSEQVHSRRQLEHAAMHDPLTGAMNRKGFERALSFEFAGQPASRPAAVVMIDLDHFKPINDTAGHAAGDAMLVAVAQAIGSRVRGSDTVARIGGDEFALLLPHCDHDRALVVAEKVRQAITDITLDWNGLPLRVGASLGVAELGAQHENVAQWLEQADAACYEAKRSGRGAVRSARGTLRVVGSGS</sequence>
<gene>
    <name evidence="6" type="ORF">AACH10_19465</name>
</gene>
<dbReference type="EC" id="2.7.7.65" evidence="1"/>
<evidence type="ECO:0000259" key="4">
    <source>
        <dbReference type="PROSITE" id="PS50113"/>
    </source>
</evidence>
<dbReference type="EMBL" id="JBBUTH010000009">
    <property type="protein sequence ID" value="MEK8052440.1"/>
    <property type="molecule type" value="Genomic_DNA"/>
</dbReference>
<dbReference type="SUPFAM" id="SSF55073">
    <property type="entry name" value="Nucleotide cyclase"/>
    <property type="match status" value="1"/>
</dbReference>
<dbReference type="CDD" id="cd00130">
    <property type="entry name" value="PAS"/>
    <property type="match status" value="1"/>
</dbReference>
<dbReference type="InterPro" id="IPR043128">
    <property type="entry name" value="Rev_trsase/Diguanyl_cyclase"/>
</dbReference>
<organism evidence="6 7">
    <name type="scientific">Pseudaquabacterium inlustre</name>
    <dbReference type="NCBI Taxonomy" id="2984192"/>
    <lineage>
        <taxon>Bacteria</taxon>
        <taxon>Pseudomonadati</taxon>
        <taxon>Pseudomonadota</taxon>
        <taxon>Betaproteobacteria</taxon>
        <taxon>Burkholderiales</taxon>
        <taxon>Sphaerotilaceae</taxon>
        <taxon>Pseudaquabacterium</taxon>
    </lineage>
</organism>
<dbReference type="InterPro" id="IPR013655">
    <property type="entry name" value="PAS_fold_3"/>
</dbReference>
<evidence type="ECO:0000256" key="2">
    <source>
        <dbReference type="ARBA" id="ARBA00034247"/>
    </source>
</evidence>
<dbReference type="NCBIfam" id="TIGR00254">
    <property type="entry name" value="GGDEF"/>
    <property type="match status" value="1"/>
</dbReference>
<dbReference type="SMART" id="SM00267">
    <property type="entry name" value="GGDEF"/>
    <property type="match status" value="1"/>
</dbReference>
<dbReference type="CDD" id="cd12914">
    <property type="entry name" value="PDC1_DGC_like"/>
    <property type="match status" value="1"/>
</dbReference>
<dbReference type="InterPro" id="IPR000014">
    <property type="entry name" value="PAS"/>
</dbReference>
<dbReference type="Gene3D" id="3.30.70.270">
    <property type="match status" value="1"/>
</dbReference>
<dbReference type="Pfam" id="PF00990">
    <property type="entry name" value="GGDEF"/>
    <property type="match status" value="1"/>
</dbReference>
<comment type="caution">
    <text evidence="6">The sequence shown here is derived from an EMBL/GenBank/DDBJ whole genome shotgun (WGS) entry which is preliminary data.</text>
</comment>
<keyword evidence="7" id="KW-1185">Reference proteome</keyword>
<dbReference type="PROSITE" id="PS50113">
    <property type="entry name" value="PAC"/>
    <property type="match status" value="1"/>
</dbReference>
<dbReference type="InterPro" id="IPR050469">
    <property type="entry name" value="Diguanylate_Cyclase"/>
</dbReference>
<dbReference type="Pfam" id="PF08447">
    <property type="entry name" value="PAS_3"/>
    <property type="match status" value="1"/>
</dbReference>
<dbReference type="InterPro" id="IPR000700">
    <property type="entry name" value="PAS-assoc_C"/>
</dbReference>
<reference evidence="6 7" key="1">
    <citation type="submission" date="2024-04" db="EMBL/GenBank/DDBJ databases">
        <title>Novel species of the genus Ideonella isolated from streams.</title>
        <authorList>
            <person name="Lu H."/>
        </authorList>
    </citation>
    <scope>NUCLEOTIDE SEQUENCE [LARGE SCALE GENOMIC DNA]</scope>
    <source>
        <strain evidence="6 7">DXS22W</strain>
    </source>
</reference>
<evidence type="ECO:0000256" key="1">
    <source>
        <dbReference type="ARBA" id="ARBA00012528"/>
    </source>
</evidence>
<keyword evidence="3" id="KW-1133">Transmembrane helix</keyword>
<keyword evidence="3" id="KW-0472">Membrane</keyword>
<dbReference type="InterPro" id="IPR000160">
    <property type="entry name" value="GGDEF_dom"/>
</dbReference>
<evidence type="ECO:0000313" key="6">
    <source>
        <dbReference type="EMBL" id="MEK8052440.1"/>
    </source>
</evidence>
<dbReference type="RefSeq" id="WP_341412150.1">
    <property type="nucleotide sequence ID" value="NZ_JBBUTH010000009.1"/>
</dbReference>
<keyword evidence="6" id="KW-0808">Transferase</keyword>
<keyword evidence="6" id="KW-0548">Nucleotidyltransferase</keyword>
<feature type="transmembrane region" description="Helical" evidence="3">
    <location>
        <begin position="328"/>
        <end position="347"/>
    </location>
</feature>
<dbReference type="SUPFAM" id="SSF55785">
    <property type="entry name" value="PYP-like sensor domain (PAS domain)"/>
    <property type="match status" value="1"/>
</dbReference>
<dbReference type="InterPro" id="IPR035965">
    <property type="entry name" value="PAS-like_dom_sf"/>
</dbReference>
<dbReference type="Proteomes" id="UP001365405">
    <property type="component" value="Unassembled WGS sequence"/>
</dbReference>
<protein>
    <recommendedName>
        <fullName evidence="1">diguanylate cyclase</fullName>
        <ecNumber evidence="1">2.7.7.65</ecNumber>
    </recommendedName>
</protein>
<accession>A0ABU9CP57</accession>
<evidence type="ECO:0000313" key="7">
    <source>
        <dbReference type="Proteomes" id="UP001365405"/>
    </source>
</evidence>
<dbReference type="PANTHER" id="PTHR45138">
    <property type="entry name" value="REGULATORY COMPONENTS OF SENSORY TRANSDUCTION SYSTEM"/>
    <property type="match status" value="1"/>
</dbReference>
<feature type="domain" description="GGDEF" evidence="5">
    <location>
        <begin position="555"/>
        <end position="688"/>
    </location>
</feature>
<dbReference type="CDD" id="cd01949">
    <property type="entry name" value="GGDEF"/>
    <property type="match status" value="1"/>
</dbReference>
<dbReference type="PANTHER" id="PTHR45138:SF9">
    <property type="entry name" value="DIGUANYLATE CYCLASE DGCM-RELATED"/>
    <property type="match status" value="1"/>
</dbReference>
<keyword evidence="3" id="KW-0812">Transmembrane</keyword>
<dbReference type="GO" id="GO:0052621">
    <property type="term" value="F:diguanylate cyclase activity"/>
    <property type="evidence" value="ECO:0007669"/>
    <property type="project" value="UniProtKB-EC"/>
</dbReference>
<dbReference type="InterPro" id="IPR029787">
    <property type="entry name" value="Nucleotide_cyclase"/>
</dbReference>
<proteinExistence type="predicted"/>
<comment type="catalytic activity">
    <reaction evidence="2">
        <text>2 GTP = 3',3'-c-di-GMP + 2 diphosphate</text>
        <dbReference type="Rhea" id="RHEA:24898"/>
        <dbReference type="ChEBI" id="CHEBI:33019"/>
        <dbReference type="ChEBI" id="CHEBI:37565"/>
        <dbReference type="ChEBI" id="CHEBI:58805"/>
        <dbReference type="EC" id="2.7.7.65"/>
    </reaction>
</comment>